<accession>A0A9W8GZA8</accession>
<keyword evidence="2" id="KW-1185">Reference proteome</keyword>
<comment type="caution">
    <text evidence="1">The sequence shown here is derived from an EMBL/GenBank/DDBJ whole genome shotgun (WGS) entry which is preliminary data.</text>
</comment>
<organism evidence="1 2">
    <name type="scientific">Coemansia pectinata</name>
    <dbReference type="NCBI Taxonomy" id="1052879"/>
    <lineage>
        <taxon>Eukaryota</taxon>
        <taxon>Fungi</taxon>
        <taxon>Fungi incertae sedis</taxon>
        <taxon>Zoopagomycota</taxon>
        <taxon>Kickxellomycotina</taxon>
        <taxon>Kickxellomycetes</taxon>
        <taxon>Kickxellales</taxon>
        <taxon>Kickxellaceae</taxon>
        <taxon>Coemansia</taxon>
    </lineage>
</organism>
<gene>
    <name evidence="1" type="ORF">GGI19_000521</name>
</gene>
<name>A0A9W8GZA8_9FUNG</name>
<dbReference type="OrthoDB" id="5522229at2759"/>
<dbReference type="AlphaFoldDB" id="A0A9W8GZA8"/>
<dbReference type="Proteomes" id="UP001140011">
    <property type="component" value="Unassembled WGS sequence"/>
</dbReference>
<evidence type="ECO:0000313" key="1">
    <source>
        <dbReference type="EMBL" id="KAJ2756866.1"/>
    </source>
</evidence>
<evidence type="ECO:0000313" key="2">
    <source>
        <dbReference type="Proteomes" id="UP001140011"/>
    </source>
</evidence>
<reference evidence="1" key="1">
    <citation type="submission" date="2022-07" db="EMBL/GenBank/DDBJ databases">
        <title>Phylogenomic reconstructions and comparative analyses of Kickxellomycotina fungi.</title>
        <authorList>
            <person name="Reynolds N.K."/>
            <person name="Stajich J.E."/>
            <person name="Barry K."/>
            <person name="Grigoriev I.V."/>
            <person name="Crous P."/>
            <person name="Smith M.E."/>
        </authorList>
    </citation>
    <scope>NUCLEOTIDE SEQUENCE</scope>
    <source>
        <strain evidence="1">BCRC 34297</strain>
    </source>
</reference>
<proteinExistence type="predicted"/>
<dbReference type="EMBL" id="JANBUH010000014">
    <property type="protein sequence ID" value="KAJ2756866.1"/>
    <property type="molecule type" value="Genomic_DNA"/>
</dbReference>
<sequence length="566" mass="64057">MPPALSPLQTLPIHAVERIVDHVANNIRLAFNNDYDTARPTKYYRLQMPLLWVCRNFRAVVYLRFFKCHELRFDKNVDRAVGGPIPYIQCLERFAGPFHLVAQEVRILMRPWAVYSGKALMILSRFPYNGCSFPLARTLEIYLHGSLATEDATAVPLGADINISAFVRRIGQMAPKLNLVRLSGGLDPSNHADTTYRLIDSLTTQLLQLVDRVELTHGFNRAPHFLQVDTIRNLTYVHSYFGIGSEQIVQLVRQNAPTLRYLSIISCVDTDLSGIIQDVDGGYIEYPYIHTLLLKQDTSWSMPRRYAFDGAVPFPSLRRLISRGDFPFGDDLVLFRGNAATLELLKLTLTRELALALLRHNVFTPISHPKLQCIMLKTPQGPIPVNYADNPEIIQLMLDIAPGAAIREVSNWSLKQAPRSLVLSLLGKHVGLHVLALPDVRLSLWDAMTLIKSLSLLSDLHAKAPTLDPMPDGVTQCKLVAYVCSNYSPMGTRFRCWHIKDDNEGYLREAVKPFLLLALACPNFDYVAFTPYAREKFADLLEKAIDTANYKEHAPRLRRLLHHILE</sequence>
<protein>
    <submittedName>
        <fullName evidence="1">Uncharacterized protein</fullName>
    </submittedName>
</protein>